<feature type="region of interest" description="Disordered" evidence="1">
    <location>
        <begin position="27"/>
        <end position="50"/>
    </location>
</feature>
<organism evidence="2 3">
    <name type="scientific">Nezara viridula</name>
    <name type="common">Southern green stink bug</name>
    <name type="synonym">Cimex viridulus</name>
    <dbReference type="NCBI Taxonomy" id="85310"/>
    <lineage>
        <taxon>Eukaryota</taxon>
        <taxon>Metazoa</taxon>
        <taxon>Ecdysozoa</taxon>
        <taxon>Arthropoda</taxon>
        <taxon>Hexapoda</taxon>
        <taxon>Insecta</taxon>
        <taxon>Pterygota</taxon>
        <taxon>Neoptera</taxon>
        <taxon>Paraneoptera</taxon>
        <taxon>Hemiptera</taxon>
        <taxon>Heteroptera</taxon>
        <taxon>Panheteroptera</taxon>
        <taxon>Pentatomomorpha</taxon>
        <taxon>Pentatomoidea</taxon>
        <taxon>Pentatomidae</taxon>
        <taxon>Pentatominae</taxon>
        <taxon>Nezara</taxon>
    </lineage>
</organism>
<evidence type="ECO:0000256" key="1">
    <source>
        <dbReference type="SAM" id="MobiDB-lite"/>
    </source>
</evidence>
<accession>A0A9P0MV10</accession>
<dbReference type="AlphaFoldDB" id="A0A9P0MV10"/>
<evidence type="ECO:0000313" key="2">
    <source>
        <dbReference type="EMBL" id="CAH1404501.1"/>
    </source>
</evidence>
<gene>
    <name evidence="2" type="ORF">NEZAVI_LOCUS12902</name>
</gene>
<keyword evidence="3" id="KW-1185">Reference proteome</keyword>
<protein>
    <submittedName>
        <fullName evidence="2">Uncharacterized protein</fullName>
    </submittedName>
</protein>
<dbReference type="Proteomes" id="UP001152798">
    <property type="component" value="Chromosome 6"/>
</dbReference>
<feature type="compositionally biased region" description="Polar residues" evidence="1">
    <location>
        <begin position="27"/>
        <end position="38"/>
    </location>
</feature>
<sequence length="103" mass="11855">MGSQLDWREAQDREKWRRIGQGSCWSLASGTTTQSTVPGSRLDNPKTTWSSETPSVLQQVIIGYYKRATSPKDHLQHLNMKLTRFEPRALLPQRFIEKVHSTD</sequence>
<evidence type="ECO:0000313" key="3">
    <source>
        <dbReference type="Proteomes" id="UP001152798"/>
    </source>
</evidence>
<proteinExistence type="predicted"/>
<name>A0A9P0MV10_NEZVI</name>
<reference evidence="2" key="1">
    <citation type="submission" date="2022-01" db="EMBL/GenBank/DDBJ databases">
        <authorList>
            <person name="King R."/>
        </authorList>
    </citation>
    <scope>NUCLEOTIDE SEQUENCE</scope>
</reference>
<dbReference type="EMBL" id="OV725082">
    <property type="protein sequence ID" value="CAH1404501.1"/>
    <property type="molecule type" value="Genomic_DNA"/>
</dbReference>